<dbReference type="GO" id="GO:0006355">
    <property type="term" value="P:regulation of DNA-templated transcription"/>
    <property type="evidence" value="ECO:0007669"/>
    <property type="project" value="InterPro"/>
</dbReference>
<dbReference type="EMBL" id="NOWC01000005">
    <property type="protein sequence ID" value="OZS75474.1"/>
    <property type="molecule type" value="Genomic_DNA"/>
</dbReference>
<reference evidence="3 4" key="1">
    <citation type="submission" date="2017-07" db="EMBL/GenBank/DDBJ databases">
        <title>blaIMP-27 on transferable plasmids in Proteus mirabilis and Providencia rettgeri.</title>
        <authorList>
            <person name="Potter R."/>
        </authorList>
    </citation>
    <scope>NUCLEOTIDE SEQUENCE [LARGE SCALE GENOMIC DNA]</scope>
    <source>
        <strain evidence="3 4">PR1</strain>
    </source>
</reference>
<dbReference type="Pfam" id="PF05534">
    <property type="entry name" value="HicB"/>
    <property type="match status" value="1"/>
</dbReference>
<organism evidence="3 4">
    <name type="scientific">Providencia rettgeri</name>
    <dbReference type="NCBI Taxonomy" id="587"/>
    <lineage>
        <taxon>Bacteria</taxon>
        <taxon>Pseudomonadati</taxon>
        <taxon>Pseudomonadota</taxon>
        <taxon>Gammaproteobacteria</taxon>
        <taxon>Enterobacterales</taxon>
        <taxon>Morganellaceae</taxon>
        <taxon>Providencia</taxon>
    </lineage>
</organism>
<dbReference type="AlphaFoldDB" id="A0A2A5Q639"/>
<dbReference type="GeneID" id="92276044"/>
<accession>A0A2A5Q639</accession>
<dbReference type="SUPFAM" id="SSF47598">
    <property type="entry name" value="Ribbon-helix-helix"/>
    <property type="match status" value="1"/>
</dbReference>
<dbReference type="InterPro" id="IPR035069">
    <property type="entry name" value="TTHA1013/TTHA0281-like"/>
</dbReference>
<evidence type="ECO:0000313" key="3">
    <source>
        <dbReference type="EMBL" id="OZS75474.1"/>
    </source>
</evidence>
<dbReference type="SUPFAM" id="SSF143100">
    <property type="entry name" value="TTHA1013/TTHA0281-like"/>
    <property type="match status" value="1"/>
</dbReference>
<dbReference type="InterPro" id="IPR008651">
    <property type="entry name" value="Uncharacterised_HicB"/>
</dbReference>
<name>A0A2A5Q639_PRORE</name>
<comment type="caution">
    <text evidence="3">The sequence shown here is derived from an EMBL/GenBank/DDBJ whole genome shotgun (WGS) entry which is preliminary data.</text>
</comment>
<dbReference type="Proteomes" id="UP001155882">
    <property type="component" value="Unassembled WGS sequence"/>
</dbReference>
<reference evidence="2" key="3">
    <citation type="submission" date="2021-07" db="EMBL/GenBank/DDBJ databases">
        <authorList>
            <person name="Stanton E."/>
        </authorList>
    </citation>
    <scope>NUCLEOTIDE SEQUENCE</scope>
    <source>
        <strain evidence="2">2021EL-01139</strain>
    </source>
</reference>
<sequence>MIKSSNVMTIDGHPASVIYEAEIKAFRGKFLDVSGYCDFVSDSIEGLKKEARISLAEYIEGCQEEGINPFKEQETVKSFTLRYPSRLEAYLNAVTTEHNVSKNQYIVQLLERELNIK</sequence>
<dbReference type="EMBL" id="CAHPSF010000013">
    <property type="protein sequence ID" value="CAB5713184.1"/>
    <property type="molecule type" value="Genomic_DNA"/>
</dbReference>
<dbReference type="RefSeq" id="WP_004257748.1">
    <property type="nucleotide sequence ID" value="NZ_ABDWLN020000010.1"/>
</dbReference>
<dbReference type="Proteomes" id="UP000834611">
    <property type="component" value="Unassembled WGS sequence"/>
</dbReference>
<gene>
    <name evidence="3" type="ORF">CHI95_06170</name>
    <name evidence="1" type="ORF">GHA_03819</name>
    <name evidence="2" type="ORF">KYI77_02790</name>
</gene>
<dbReference type="EMBL" id="JAHWLI010000005">
    <property type="protein sequence ID" value="MBW3115388.1"/>
    <property type="molecule type" value="Genomic_DNA"/>
</dbReference>
<dbReference type="InterPro" id="IPR010985">
    <property type="entry name" value="Ribbon_hlx_hlx"/>
</dbReference>
<reference evidence="1" key="2">
    <citation type="submission" date="2020-05" db="EMBL/GenBank/DDBJ databases">
        <authorList>
            <person name="Delgado-Blas J."/>
        </authorList>
    </citation>
    <scope>NUCLEOTIDE SEQUENCE</scope>
    <source>
        <strain evidence="1">BB1453</strain>
    </source>
</reference>
<dbReference type="Proteomes" id="UP000216001">
    <property type="component" value="Unassembled WGS sequence"/>
</dbReference>
<protein>
    <submittedName>
        <fullName evidence="2 3">Toxin-antitoxin system HicB family antitoxin</fullName>
    </submittedName>
    <submittedName>
        <fullName evidence="1">Uncharacterized protein encoded in hypervariable junctions of pilus gene clusters</fullName>
    </submittedName>
</protein>
<evidence type="ECO:0000313" key="4">
    <source>
        <dbReference type="Proteomes" id="UP000216001"/>
    </source>
</evidence>
<evidence type="ECO:0000313" key="2">
    <source>
        <dbReference type="EMBL" id="MBW3115388.1"/>
    </source>
</evidence>
<evidence type="ECO:0000313" key="1">
    <source>
        <dbReference type="EMBL" id="CAB5713184.1"/>
    </source>
</evidence>
<proteinExistence type="predicted"/>